<organism evidence="2">
    <name type="scientific">viral metagenome</name>
    <dbReference type="NCBI Taxonomy" id="1070528"/>
    <lineage>
        <taxon>unclassified sequences</taxon>
        <taxon>metagenomes</taxon>
        <taxon>organismal metagenomes</taxon>
    </lineage>
</organism>
<dbReference type="EMBL" id="MN739654">
    <property type="protein sequence ID" value="QHT18334.1"/>
    <property type="molecule type" value="Genomic_DNA"/>
</dbReference>
<feature type="region of interest" description="Disordered" evidence="1">
    <location>
        <begin position="65"/>
        <end position="87"/>
    </location>
</feature>
<feature type="compositionally biased region" description="Basic residues" evidence="1">
    <location>
        <begin position="70"/>
        <end position="87"/>
    </location>
</feature>
<reference evidence="2" key="1">
    <citation type="journal article" date="2020" name="Nature">
        <title>Giant virus diversity and host interactions through global metagenomics.</title>
        <authorList>
            <person name="Schulz F."/>
            <person name="Roux S."/>
            <person name="Paez-Espino D."/>
            <person name="Jungbluth S."/>
            <person name="Walsh D.A."/>
            <person name="Denef V.J."/>
            <person name="McMahon K.D."/>
            <person name="Konstantinidis K.T."/>
            <person name="Eloe-Fadrosh E.A."/>
            <person name="Kyrpides N.C."/>
            <person name="Woyke T."/>
        </authorList>
    </citation>
    <scope>NUCLEOTIDE SEQUENCE</scope>
    <source>
        <strain evidence="2">GVMAG-M-3300023174-46</strain>
    </source>
</reference>
<evidence type="ECO:0000256" key="1">
    <source>
        <dbReference type="SAM" id="MobiDB-lite"/>
    </source>
</evidence>
<proteinExistence type="predicted"/>
<name>A0A6C0DPS0_9ZZZZ</name>
<dbReference type="AlphaFoldDB" id="A0A6C0DPS0"/>
<protein>
    <submittedName>
        <fullName evidence="2">Uncharacterized protein</fullName>
    </submittedName>
</protein>
<sequence>MGLKGGFYPSVYGGVQNAAMLAPLAARHAYRLWSSRKTRKGGGSKRKTVQPVYTMRPVRPVYTVRPVRPGTRKNSMKRKRKTARKTR</sequence>
<accession>A0A6C0DPS0</accession>
<evidence type="ECO:0000313" key="2">
    <source>
        <dbReference type="EMBL" id="QHT18334.1"/>
    </source>
</evidence>